<feature type="compositionally biased region" description="Polar residues" evidence="5">
    <location>
        <begin position="722"/>
        <end position="738"/>
    </location>
</feature>
<feature type="region of interest" description="Disordered" evidence="5">
    <location>
        <begin position="1483"/>
        <end position="1512"/>
    </location>
</feature>
<comment type="caution">
    <text evidence="7">The sequence shown here is derived from an EMBL/GenBank/DDBJ whole genome shotgun (WGS) entry which is preliminary data.</text>
</comment>
<dbReference type="InterPro" id="IPR015943">
    <property type="entry name" value="WD40/YVTN_repeat-like_dom_sf"/>
</dbReference>
<dbReference type="GO" id="GO:0005643">
    <property type="term" value="C:nuclear pore"/>
    <property type="evidence" value="ECO:0007669"/>
    <property type="project" value="TreeGrafter"/>
</dbReference>
<protein>
    <recommendedName>
        <fullName evidence="6">Nucleoporin Nup159/Nup146 N-terminal domain-containing protein</fullName>
    </recommendedName>
</protein>
<keyword evidence="3" id="KW-0811">Translocation</keyword>
<evidence type="ECO:0000313" key="7">
    <source>
        <dbReference type="EMBL" id="KAF4981078.1"/>
    </source>
</evidence>
<dbReference type="GO" id="GO:0008139">
    <property type="term" value="F:nuclear localization sequence binding"/>
    <property type="evidence" value="ECO:0007669"/>
    <property type="project" value="TreeGrafter"/>
</dbReference>
<evidence type="ECO:0000313" key="8">
    <source>
        <dbReference type="Proteomes" id="UP000635477"/>
    </source>
</evidence>
<feature type="region of interest" description="Disordered" evidence="5">
    <location>
        <begin position="613"/>
        <end position="1127"/>
    </location>
</feature>
<dbReference type="SUPFAM" id="SSF117289">
    <property type="entry name" value="Nucleoporin domain"/>
    <property type="match status" value="1"/>
</dbReference>
<feature type="compositionally biased region" description="Polar residues" evidence="5">
    <location>
        <begin position="1060"/>
        <end position="1077"/>
    </location>
</feature>
<dbReference type="FunFam" id="2.130.10.10:FF:000645">
    <property type="entry name" value="Putative nuclear pore complex subunit Nup159"/>
    <property type="match status" value="1"/>
</dbReference>
<evidence type="ECO:0000256" key="1">
    <source>
        <dbReference type="ARBA" id="ARBA00004567"/>
    </source>
</evidence>
<dbReference type="Gene3D" id="2.130.10.10">
    <property type="entry name" value="YVTN repeat-like/Quinoprotein amine dehydrogenase"/>
    <property type="match status" value="1"/>
</dbReference>
<keyword evidence="3" id="KW-0906">Nuclear pore complex</keyword>
<dbReference type="GO" id="GO:0006405">
    <property type="term" value="P:RNA export from nucleus"/>
    <property type="evidence" value="ECO:0007669"/>
    <property type="project" value="TreeGrafter"/>
</dbReference>
<evidence type="ECO:0000256" key="2">
    <source>
        <dbReference type="ARBA" id="ARBA00022448"/>
    </source>
</evidence>
<dbReference type="Proteomes" id="UP000635477">
    <property type="component" value="Unassembled WGS sequence"/>
</dbReference>
<dbReference type="EMBL" id="JABEYC010000188">
    <property type="protein sequence ID" value="KAF4981078.1"/>
    <property type="molecule type" value="Genomic_DNA"/>
</dbReference>
<feature type="compositionally biased region" description="Low complexity" evidence="5">
    <location>
        <begin position="549"/>
        <end position="558"/>
    </location>
</feature>
<accession>A0A8H4XMY3</accession>
<feature type="compositionally biased region" description="Polar residues" evidence="5">
    <location>
        <begin position="617"/>
        <end position="646"/>
    </location>
</feature>
<name>A0A8H4XMY3_9HYPO</name>
<feature type="compositionally biased region" description="Low complexity" evidence="5">
    <location>
        <begin position="899"/>
        <end position="914"/>
    </location>
</feature>
<feature type="compositionally biased region" description="Low complexity" evidence="5">
    <location>
        <begin position="739"/>
        <end position="756"/>
    </location>
</feature>
<feature type="compositionally biased region" description="Polar residues" evidence="5">
    <location>
        <begin position="1085"/>
        <end position="1094"/>
    </location>
</feature>
<reference evidence="7" key="2">
    <citation type="submission" date="2020-05" db="EMBL/GenBank/DDBJ databases">
        <authorList>
            <person name="Kim H.-S."/>
            <person name="Proctor R.H."/>
            <person name="Brown D.W."/>
        </authorList>
    </citation>
    <scope>NUCLEOTIDE SEQUENCE</scope>
    <source>
        <strain evidence="7">NRRL 22465</strain>
    </source>
</reference>
<feature type="region of interest" description="Disordered" evidence="5">
    <location>
        <begin position="538"/>
        <end position="600"/>
    </location>
</feature>
<dbReference type="PANTHER" id="PTHR23193:SF23">
    <property type="entry name" value="NUCLEAR PORE COMPLEX PROTEIN NUP153"/>
    <property type="match status" value="1"/>
</dbReference>
<keyword evidence="2" id="KW-0813">Transport</keyword>
<dbReference type="InterPro" id="IPR039462">
    <property type="entry name" value="Nup159/Nup146_N"/>
</dbReference>
<feature type="compositionally biased region" description="Basic and acidic residues" evidence="5">
    <location>
        <begin position="670"/>
        <end position="682"/>
    </location>
</feature>
<organism evidence="7 8">
    <name type="scientific">Fusarium zealandicum</name>
    <dbReference type="NCBI Taxonomy" id="1053134"/>
    <lineage>
        <taxon>Eukaryota</taxon>
        <taxon>Fungi</taxon>
        <taxon>Dikarya</taxon>
        <taxon>Ascomycota</taxon>
        <taxon>Pezizomycotina</taxon>
        <taxon>Sordariomycetes</taxon>
        <taxon>Hypocreomycetidae</taxon>
        <taxon>Hypocreales</taxon>
        <taxon>Nectriaceae</taxon>
        <taxon>Fusarium</taxon>
        <taxon>Fusarium staphyleae species complex</taxon>
    </lineage>
</organism>
<feature type="region of interest" description="Disordered" evidence="5">
    <location>
        <begin position="1444"/>
        <end position="1464"/>
    </location>
</feature>
<keyword evidence="4" id="KW-0539">Nucleus</keyword>
<dbReference type="InterPro" id="IPR025574">
    <property type="entry name" value="Nucleoporin_FG_rpt"/>
</dbReference>
<proteinExistence type="predicted"/>
<dbReference type="PANTHER" id="PTHR23193">
    <property type="entry name" value="NUCLEAR PORE COMPLEX PROTEIN NUP"/>
    <property type="match status" value="1"/>
</dbReference>
<sequence length="1539" mass="160647">MAFSSFGNSGNAMLGGAAGAGGLTTGPDLETIQTEVSFLSIAGDAKLRLTSPWPSLPSSTSSLLSIASRKGLVAAAGPDQVIIATTESVRKAFEAPKNGDSDIRGFEPQLKIPMPMRVSQLAFTADENYLILSAESGGGLAVYEVQSLLSGSTNSAFELSTNGETLRAMIPNPTPEKAELCAIVTNNGNLHMANLKERQISNPLKNQVSCISWSSKGKQLCAGLGDGTIFQMTPEGEGKGDIPKPPNVGDFHVSSLTWLENHLFLSIYTSNNESPPTSIYYIITRQPPSSFGFQKVTDPVEPFGSDKTPHHSILRLRDFPPALQDLLIVSSTAVSEIGVLSRSKTALATDKPADSITGVFTTTEFLDDTKRPTLPMTDSMDDSTPVGVAFDLSAKDKVYKPIPSDVELEESPGPLPGFWVLTHEGVLCAWWVVYNDSIKQATTYPHLAVVEGASAPASTAPAPAASSGAPFSNPGASAFGTPAAAAPAFGSSAALGQKSSPWGSAGSGAAAPSTGGATFGSAGFSNAASPAPAFGKPSAIGFGQSSQIGAKPSPWASGSGSGGAGATPAFGQTGFSSFANNNNNTSPFGKATPTPSAGGSASGGFAGFASQGGFASVANNNDSGSSVFGSGNKPSPSPFASTSNAETAFPPKQDQASSNPFGSSPFKLESSFKPDASAKGENTKPSGQPPMFGNAFGSALSDAANKPAITTPTARDEDMETAGSTEETPQAKSKTSLFPSQPSPESTTPTSTPAPSKFGLSTSPAPQTSVFGQPSKFSSTGGIFGNKSDTPKPSGGLFGSGSGPATPKASGGLFSSTSETPKASGGLFGSQQNTPKPGIFGSQPGASKPAGYTGIFGQKSEPVNAQSSGLGTPNIKVEADESPLPPDTTSRAAYPLGDSSSSSAATTASTKPDAAPLPPDFMPPPKASKPTTTGKQSESADAPLPPDFVNVSKPQDNSAAALDAPLPPDFTKPTQSSVRANDAPLPPDFVAPKAPSKEPSFVPSVPEFTDDESDLDEDEDEDGEGEEDGEDEEDDEDEEEEDEDNGSEGSGIDVGKDLSPTISGLTPTPGYTPQSSFGGLGGTTPGSVRPSQDASRPLFGEISRNAPLFPRPTATSPRSPSPVRGAIPNRVLRSEAMRSVSAPGMASQILGPRQSQMGASITSRDAGTPEDPFMVQHRKLKARQEAAETQPLVDEEDDEVQKILASEVEGSMTLDEFIAHSNVAPPAKESVPSQVEAVYRDINSMIDTLGLNARTVKSFIKGHTDNRREGGRGKDDLELPDDWVLCEIDELGDVLDNELYTDLEDGRVRDLDDKLDVCHELTRDMHRLRAKQEDLKQTLMIRTDPDQGEMTRSMPLSAEQATQQNELRREFANFSKLLAETEEALTLLKTRMASVSSASGKGKGNVPTVEAVIRTITKMTAMVEKRSGDVDVLENQLRKVRLGSASREGSPMVTPQGKRSVMFSPESTPIRSLRHSFAGSMSLGASMRGTPPRKKLSGFSQEEKGDLMDKRGRRQAVLQKLKGSVEKRGVNVWNMEDIE</sequence>
<keyword evidence="3" id="KW-0509">mRNA transport</keyword>
<evidence type="ECO:0000256" key="5">
    <source>
        <dbReference type="SAM" id="MobiDB-lite"/>
    </source>
</evidence>
<gene>
    <name evidence="7" type="ORF">FZEAL_3054</name>
</gene>
<feature type="compositionally biased region" description="Polar residues" evidence="5">
    <location>
        <begin position="861"/>
        <end position="871"/>
    </location>
</feature>
<dbReference type="GO" id="GO:0017056">
    <property type="term" value="F:structural constituent of nuclear pore"/>
    <property type="evidence" value="ECO:0007669"/>
    <property type="project" value="TreeGrafter"/>
</dbReference>
<keyword evidence="3" id="KW-0653">Protein transport</keyword>
<dbReference type="Pfam" id="PF13634">
    <property type="entry name" value="Nucleoporin_FG"/>
    <property type="match status" value="1"/>
</dbReference>
<feature type="compositionally biased region" description="Acidic residues" evidence="5">
    <location>
        <begin position="1008"/>
        <end position="1046"/>
    </location>
</feature>
<dbReference type="OrthoDB" id="248320at2759"/>
<dbReference type="InterPro" id="IPR026054">
    <property type="entry name" value="Nucleoporin"/>
</dbReference>
<reference evidence="7" key="1">
    <citation type="journal article" date="2020" name="BMC Genomics">
        <title>Correction to: Identification and distribution of gene clusters required for synthesis of sphingolipid metabolism inhibitors in diverse species of the filamentous fungus Fusarium.</title>
        <authorList>
            <person name="Kim H.S."/>
            <person name="Lohmar J.M."/>
            <person name="Busman M."/>
            <person name="Brown D.W."/>
            <person name="Naumann T.A."/>
            <person name="Divon H.H."/>
            <person name="Lysoe E."/>
            <person name="Uhlig S."/>
            <person name="Proctor R.H."/>
        </authorList>
    </citation>
    <scope>NUCLEOTIDE SEQUENCE</scope>
    <source>
        <strain evidence="7">NRRL 22465</strain>
    </source>
</reference>
<evidence type="ECO:0000256" key="4">
    <source>
        <dbReference type="ARBA" id="ARBA00023242"/>
    </source>
</evidence>
<evidence type="ECO:0000259" key="6">
    <source>
        <dbReference type="Pfam" id="PF16755"/>
    </source>
</evidence>
<feature type="compositionally biased region" description="Low complexity" evidence="5">
    <location>
        <begin position="1111"/>
        <end position="1122"/>
    </location>
</feature>
<feature type="compositionally biased region" description="Pro residues" evidence="5">
    <location>
        <begin position="915"/>
        <end position="927"/>
    </location>
</feature>
<feature type="compositionally biased region" description="Polar residues" evidence="5">
    <location>
        <begin position="759"/>
        <end position="781"/>
    </location>
</feature>
<dbReference type="Pfam" id="PF16755">
    <property type="entry name" value="Beta-prop_NUP159_NUP214"/>
    <property type="match status" value="1"/>
</dbReference>
<keyword evidence="8" id="KW-1185">Reference proteome</keyword>
<feature type="domain" description="Nucleoporin Nup159/Nup146 N-terminal" evidence="6">
    <location>
        <begin position="57"/>
        <end position="427"/>
    </location>
</feature>
<feature type="compositionally biased region" description="Basic and acidic residues" evidence="5">
    <location>
        <begin position="1501"/>
        <end position="1510"/>
    </location>
</feature>
<dbReference type="GO" id="GO:0006606">
    <property type="term" value="P:protein import into nucleus"/>
    <property type="evidence" value="ECO:0007669"/>
    <property type="project" value="TreeGrafter"/>
</dbReference>
<comment type="subcellular location">
    <subcellularLocation>
        <location evidence="1">Nucleus</location>
        <location evidence="1">Nuclear pore complex</location>
    </subcellularLocation>
</comment>
<evidence type="ECO:0000256" key="3">
    <source>
        <dbReference type="ARBA" id="ARBA00023132"/>
    </source>
</evidence>
<feature type="compositionally biased region" description="Polar residues" evidence="5">
    <location>
        <begin position="929"/>
        <end position="939"/>
    </location>
</feature>